<dbReference type="EMBL" id="JPKY01000003">
    <property type="protein sequence ID" value="KFH48481.1"/>
    <property type="molecule type" value="Genomic_DNA"/>
</dbReference>
<dbReference type="OrthoDB" id="5327538at2759"/>
<dbReference type="AlphaFoldDB" id="A0A086TGJ9"/>
<name>A0A086TGJ9_HAPC1</name>
<proteinExistence type="predicted"/>
<dbReference type="InterPro" id="IPR051678">
    <property type="entry name" value="AGP_Transferase"/>
</dbReference>
<protein>
    <recommendedName>
        <fullName evidence="3">Aminoglycoside phosphotransferase domain-containing protein</fullName>
    </recommendedName>
</protein>
<accession>A0A086TGJ9</accession>
<dbReference type="InterPro" id="IPR011009">
    <property type="entry name" value="Kinase-like_dom_sf"/>
</dbReference>
<dbReference type="Proteomes" id="UP000029964">
    <property type="component" value="Unassembled WGS sequence"/>
</dbReference>
<keyword evidence="2" id="KW-1185">Reference proteome</keyword>
<evidence type="ECO:0000313" key="2">
    <source>
        <dbReference type="Proteomes" id="UP000029964"/>
    </source>
</evidence>
<comment type="caution">
    <text evidence="1">The sequence shown here is derived from an EMBL/GenBank/DDBJ whole genome shotgun (WGS) entry which is preliminary data.</text>
</comment>
<evidence type="ECO:0000313" key="1">
    <source>
        <dbReference type="EMBL" id="KFH48481.1"/>
    </source>
</evidence>
<dbReference type="SUPFAM" id="SSF56112">
    <property type="entry name" value="Protein kinase-like (PK-like)"/>
    <property type="match status" value="1"/>
</dbReference>
<reference evidence="2" key="1">
    <citation type="journal article" date="2014" name="Genome Announc.">
        <title>Genome sequence and annotation of Acremonium chrysogenum, producer of the beta-lactam antibiotic cephalosporin C.</title>
        <authorList>
            <person name="Terfehr D."/>
            <person name="Dahlmann T.A."/>
            <person name="Specht T."/>
            <person name="Zadra I."/>
            <person name="Kuernsteiner H."/>
            <person name="Kueck U."/>
        </authorList>
    </citation>
    <scope>NUCLEOTIDE SEQUENCE [LARGE SCALE GENOMIC DNA]</scope>
    <source>
        <strain evidence="2">ATCC 11550 / CBS 779.69 / DSM 880 / IAM 14645 / JCM 23072 / IMI 49137</strain>
    </source>
</reference>
<gene>
    <name evidence="1" type="ORF">ACRE_006560</name>
</gene>
<evidence type="ECO:0008006" key="3">
    <source>
        <dbReference type="Google" id="ProtNLM"/>
    </source>
</evidence>
<dbReference type="STRING" id="857340.A0A086TGJ9"/>
<organism evidence="1 2">
    <name type="scientific">Hapsidospora chrysogenum (strain ATCC 11550 / CBS 779.69 / DSM 880 / IAM 14645 / JCM 23072 / IMI 49137)</name>
    <name type="common">Acremonium chrysogenum</name>
    <dbReference type="NCBI Taxonomy" id="857340"/>
    <lineage>
        <taxon>Eukaryota</taxon>
        <taxon>Fungi</taxon>
        <taxon>Dikarya</taxon>
        <taxon>Ascomycota</taxon>
        <taxon>Pezizomycotina</taxon>
        <taxon>Sordariomycetes</taxon>
        <taxon>Hypocreomycetidae</taxon>
        <taxon>Hypocreales</taxon>
        <taxon>Bionectriaceae</taxon>
        <taxon>Hapsidospora</taxon>
    </lineage>
</organism>
<sequence>MMYLQHHTRIPTPKVFDWACESDPDNPMGVGVGCILMEKLDGKPLDWQTASAEEREKVMQQLVDIFIEIDKHPFDAMGSLVSLGDTYKVEGLAQQSTLRVGRGPLGHFSSSLEGSRAIIESYLAMIASGEIDANFPVDTYLVHRHRLDIFDCLWKDASSGDQVFFIKHPDDKGDHILVNGSFDIVGVIDWEWTSTASKAEAFASPCMMWPVAEFYDGSNELAEEEVRLASIFRERGREDLAKCVVEGRKIQRFFFALGTESVFLDKTTFADLFAGLQRAFGFEEEEWEHWKSKALEKWKDDELLRGLLDLK</sequence>
<dbReference type="PANTHER" id="PTHR21310:SF15">
    <property type="entry name" value="AMINOGLYCOSIDE PHOSPHOTRANSFERASE DOMAIN-CONTAINING PROTEIN"/>
    <property type="match status" value="1"/>
</dbReference>
<dbReference type="HOGENOM" id="CLU_043196_0_0_1"/>
<dbReference type="PANTHER" id="PTHR21310">
    <property type="entry name" value="AMINOGLYCOSIDE PHOSPHOTRANSFERASE-RELATED-RELATED"/>
    <property type="match status" value="1"/>
</dbReference>